<feature type="compositionally biased region" description="Polar residues" evidence="7">
    <location>
        <begin position="162"/>
        <end position="190"/>
    </location>
</feature>
<evidence type="ECO:0000313" key="9">
    <source>
        <dbReference type="EMBL" id="RXN33111.1"/>
    </source>
</evidence>
<dbReference type="GO" id="GO:0005654">
    <property type="term" value="C:nucleoplasm"/>
    <property type="evidence" value="ECO:0007669"/>
    <property type="project" value="UniProtKB-SubCell"/>
</dbReference>
<dbReference type="GO" id="GO:0006357">
    <property type="term" value="P:regulation of transcription by RNA polymerase II"/>
    <property type="evidence" value="ECO:0007669"/>
    <property type="project" value="TreeGrafter"/>
</dbReference>
<keyword evidence="10" id="KW-1185">Reference proteome</keyword>
<comment type="function">
    <text evidence="6">DNA-binding transcription regulator that regulates endothelial cell proliferation and G1/S cell-cycle progression. Specifically binds the 5'-[AT]NTNN[GT]GGCA[AGT]-3' core DNA sequence and acts by modulating expression of pRB-E2F cell-cycle target genes.</text>
</comment>
<protein>
    <recommendedName>
        <fullName evidence="6">THAP domain-containing protein 1</fullName>
    </recommendedName>
</protein>
<evidence type="ECO:0000256" key="1">
    <source>
        <dbReference type="ARBA" id="ARBA00022723"/>
    </source>
</evidence>
<dbReference type="InterPro" id="IPR026516">
    <property type="entry name" value="THAP1/10"/>
</dbReference>
<dbReference type="PROSITE" id="PS50950">
    <property type="entry name" value="ZF_THAP"/>
    <property type="match status" value="1"/>
</dbReference>
<gene>
    <name evidence="9" type="ORF">ROHU_015865</name>
</gene>
<comment type="subcellular location">
    <subcellularLocation>
        <location evidence="6">Nucleus</location>
        <location evidence="6">Nucleoplasm</location>
    </subcellularLocation>
</comment>
<evidence type="ECO:0000259" key="8">
    <source>
        <dbReference type="PROSITE" id="PS50950"/>
    </source>
</evidence>
<evidence type="ECO:0000313" key="10">
    <source>
        <dbReference type="Proteomes" id="UP000290572"/>
    </source>
</evidence>
<evidence type="ECO:0000256" key="7">
    <source>
        <dbReference type="SAM" id="MobiDB-lite"/>
    </source>
</evidence>
<dbReference type="SUPFAM" id="SSF53098">
    <property type="entry name" value="Ribonuclease H-like"/>
    <property type="match status" value="1"/>
</dbReference>
<evidence type="ECO:0000256" key="4">
    <source>
        <dbReference type="ARBA" id="ARBA00023125"/>
    </source>
</evidence>
<keyword evidence="6" id="KW-0539">Nucleus</keyword>
<dbReference type="PANTHER" id="PTHR46600:SF7">
    <property type="entry name" value="SI:DKEY-228B2.6-RELATED"/>
    <property type="match status" value="1"/>
</dbReference>
<dbReference type="InterPro" id="IPR006612">
    <property type="entry name" value="THAP_Znf"/>
</dbReference>
<proteinExistence type="inferred from homology"/>
<name>A0A498NMS5_LABRO</name>
<dbReference type="SMART" id="SM00692">
    <property type="entry name" value="DM3"/>
    <property type="match status" value="1"/>
</dbReference>
<keyword evidence="6" id="KW-0805">Transcription regulation</keyword>
<feature type="compositionally biased region" description="Basic and acidic residues" evidence="7">
    <location>
        <begin position="152"/>
        <end position="161"/>
    </location>
</feature>
<dbReference type="GO" id="GO:0000978">
    <property type="term" value="F:RNA polymerase II cis-regulatory region sequence-specific DNA binding"/>
    <property type="evidence" value="ECO:0007669"/>
    <property type="project" value="TreeGrafter"/>
</dbReference>
<reference evidence="9 10" key="1">
    <citation type="submission" date="2018-03" db="EMBL/GenBank/DDBJ databases">
        <title>Draft genome sequence of Rohu Carp (Labeo rohita).</title>
        <authorList>
            <person name="Das P."/>
            <person name="Kushwaha B."/>
            <person name="Joshi C.G."/>
            <person name="Kumar D."/>
            <person name="Nagpure N.S."/>
            <person name="Sahoo L."/>
            <person name="Das S.P."/>
            <person name="Bit A."/>
            <person name="Patnaik S."/>
            <person name="Meher P.K."/>
            <person name="Jayasankar P."/>
            <person name="Koringa P.G."/>
            <person name="Patel N.V."/>
            <person name="Hinsu A.T."/>
            <person name="Kumar R."/>
            <person name="Pandey M."/>
            <person name="Agarwal S."/>
            <person name="Srivastava S."/>
            <person name="Singh M."/>
            <person name="Iquebal M.A."/>
            <person name="Jaiswal S."/>
            <person name="Angadi U.B."/>
            <person name="Kumar N."/>
            <person name="Raza M."/>
            <person name="Shah T.M."/>
            <person name="Rai A."/>
            <person name="Jena J.K."/>
        </authorList>
    </citation>
    <scope>NUCLEOTIDE SEQUENCE [LARGE SCALE GENOMIC DNA]</scope>
    <source>
        <strain evidence="9">DASCIFA01</strain>
        <tissue evidence="9">Testis</tissue>
    </source>
</reference>
<dbReference type="Pfam" id="PF05485">
    <property type="entry name" value="THAP"/>
    <property type="match status" value="1"/>
</dbReference>
<dbReference type="SUPFAM" id="SSF57716">
    <property type="entry name" value="Glucocorticoid receptor-like (DNA-binding domain)"/>
    <property type="match status" value="1"/>
</dbReference>
<dbReference type="SMART" id="SM00980">
    <property type="entry name" value="THAP"/>
    <property type="match status" value="1"/>
</dbReference>
<dbReference type="EMBL" id="QBIY01011302">
    <property type="protein sequence ID" value="RXN33111.1"/>
    <property type="molecule type" value="Genomic_DNA"/>
</dbReference>
<dbReference type="AlphaFoldDB" id="A0A498NMS5"/>
<evidence type="ECO:0000256" key="2">
    <source>
        <dbReference type="ARBA" id="ARBA00022771"/>
    </source>
</evidence>
<evidence type="ECO:0000256" key="3">
    <source>
        <dbReference type="ARBA" id="ARBA00022833"/>
    </source>
</evidence>
<keyword evidence="6" id="KW-0804">Transcription</keyword>
<keyword evidence="3" id="KW-0862">Zinc</keyword>
<comment type="similarity">
    <text evidence="6">Belongs to the THAP1 family.</text>
</comment>
<accession>A0A498NMS5</accession>
<dbReference type="GO" id="GO:0001935">
    <property type="term" value="P:endothelial cell proliferation"/>
    <property type="evidence" value="ECO:0007669"/>
    <property type="project" value="UniProtKB-UniRule"/>
</dbReference>
<keyword evidence="6" id="KW-0131">Cell cycle</keyword>
<dbReference type="GO" id="GO:0008270">
    <property type="term" value="F:zinc ion binding"/>
    <property type="evidence" value="ECO:0007669"/>
    <property type="project" value="UniProtKB-KW"/>
</dbReference>
<sequence>MKTETPDHLSWLDTESNIQKVDNSNVEMVFTCCAYNCKNTARDKSLSFHNFPLKDPILLKKWLKNLRWKDWKPAPNSKICSVHFEKKCLIEDGKRVRLHSWAVPTIFSFPNRYLERKVKINPRSRRALGFVADSDSSSQAALDMTAKTSRRSNSEKTENRTTESLQPKATEDSSSQTGADPESISTQQLTEPEKSPPWTILGDEALDRSMTIPSFFHSGYCLPNNIHWAGDDELNIMPHVPYGVLGQMKPHIIEVKERWEWLGLDVRGPFSPTVDKHTHIMTLIDYHTKWVEAFPLTEKLSQDVAKCLAEVISQQGYPLGILSRLPRRILLEVNRELKKRLRLNTSALVIHHRQTGYLDLVTESLLNEMLEELVKKHGSIWHILLPAATLRLCCTNHPTTKEKPFTRMCASDPPFSSTPRELPYSATDVRLSSFVIPTTTDTNNLAALSETSVHCLKDQIISQ</sequence>
<keyword evidence="1" id="KW-0479">Metal-binding</keyword>
<feature type="domain" description="THAP-type" evidence="8">
    <location>
        <begin position="28"/>
        <end position="107"/>
    </location>
</feature>
<feature type="region of interest" description="Disordered" evidence="7">
    <location>
        <begin position="139"/>
        <end position="200"/>
    </location>
</feature>
<dbReference type="PANTHER" id="PTHR46600">
    <property type="entry name" value="THAP DOMAIN-CONTAINING"/>
    <property type="match status" value="1"/>
</dbReference>
<organism evidence="9 10">
    <name type="scientific">Labeo rohita</name>
    <name type="common">Indian major carp</name>
    <name type="synonym">Cyprinus rohita</name>
    <dbReference type="NCBI Taxonomy" id="84645"/>
    <lineage>
        <taxon>Eukaryota</taxon>
        <taxon>Metazoa</taxon>
        <taxon>Chordata</taxon>
        <taxon>Craniata</taxon>
        <taxon>Vertebrata</taxon>
        <taxon>Euteleostomi</taxon>
        <taxon>Actinopterygii</taxon>
        <taxon>Neopterygii</taxon>
        <taxon>Teleostei</taxon>
        <taxon>Ostariophysi</taxon>
        <taxon>Cypriniformes</taxon>
        <taxon>Cyprinidae</taxon>
        <taxon>Labeoninae</taxon>
        <taxon>Labeonini</taxon>
        <taxon>Labeo</taxon>
    </lineage>
</organism>
<dbReference type="InterPro" id="IPR036397">
    <property type="entry name" value="RNaseH_sf"/>
</dbReference>
<dbReference type="GO" id="GO:0003700">
    <property type="term" value="F:DNA-binding transcription factor activity"/>
    <property type="evidence" value="ECO:0007669"/>
    <property type="project" value="UniProtKB-UniRule"/>
</dbReference>
<evidence type="ECO:0000256" key="6">
    <source>
        <dbReference type="RuleBase" id="RU369073"/>
    </source>
</evidence>
<evidence type="ECO:0000256" key="5">
    <source>
        <dbReference type="PROSITE-ProRule" id="PRU00309"/>
    </source>
</evidence>
<dbReference type="Gene3D" id="3.30.420.10">
    <property type="entry name" value="Ribonuclease H-like superfamily/Ribonuclease H"/>
    <property type="match status" value="1"/>
</dbReference>
<keyword evidence="6" id="KW-0175">Coiled coil</keyword>
<dbReference type="STRING" id="84645.A0A498NMS5"/>
<comment type="caution">
    <text evidence="9">The sequence shown here is derived from an EMBL/GenBank/DDBJ whole genome shotgun (WGS) entry which is preliminary data.</text>
</comment>
<dbReference type="InterPro" id="IPR012337">
    <property type="entry name" value="RNaseH-like_sf"/>
</dbReference>
<dbReference type="Proteomes" id="UP000290572">
    <property type="component" value="Unassembled WGS sequence"/>
</dbReference>
<keyword evidence="2 5" id="KW-0863">Zinc-finger</keyword>
<keyword evidence="4 5" id="KW-0238">DNA-binding</keyword>